<feature type="transmembrane region" description="Helical" evidence="5">
    <location>
        <begin position="298"/>
        <end position="318"/>
    </location>
</feature>
<comment type="subcellular location">
    <subcellularLocation>
        <location evidence="1">Membrane</location>
        <topology evidence="1">Multi-pass membrane protein</topology>
    </subcellularLocation>
</comment>
<feature type="transmembrane region" description="Helical" evidence="5">
    <location>
        <begin position="169"/>
        <end position="187"/>
    </location>
</feature>
<proteinExistence type="predicted"/>
<dbReference type="Pfam" id="PF03151">
    <property type="entry name" value="TPT"/>
    <property type="match status" value="1"/>
</dbReference>
<keyword evidence="8" id="KW-1185">Reference proteome</keyword>
<protein>
    <recommendedName>
        <fullName evidence="6">Sugar phosphate transporter domain-containing protein</fullName>
    </recommendedName>
</protein>
<dbReference type="InterPro" id="IPR004853">
    <property type="entry name" value="Sugar_P_trans_dom"/>
</dbReference>
<feature type="transmembrane region" description="Helical" evidence="5">
    <location>
        <begin position="142"/>
        <end position="162"/>
    </location>
</feature>
<dbReference type="PANTHER" id="PTHR11132">
    <property type="entry name" value="SOLUTE CARRIER FAMILY 35"/>
    <property type="match status" value="1"/>
</dbReference>
<evidence type="ECO:0000256" key="3">
    <source>
        <dbReference type="ARBA" id="ARBA00022989"/>
    </source>
</evidence>
<evidence type="ECO:0000259" key="6">
    <source>
        <dbReference type="Pfam" id="PF03151"/>
    </source>
</evidence>
<accession>A0ABN9PN74</accession>
<feature type="transmembrane region" description="Helical" evidence="5">
    <location>
        <begin position="112"/>
        <end position="130"/>
    </location>
</feature>
<sequence>MPGAAMRPAGAAAPPPAPTVGLLAAEQGSRLERLGAAGVALLLGAAYIAVSSALIAYNKYLIDHERFPFAVPLVLMHTAFCSAASAALYVLRPSLFPSLTDPDRRVVVDRSLMCKGAIPIGFFFAGQLVLSNTAYLHSSVSFLQMLKEANLAIVYLLSLAFALEKFNWWSARMLLLVAVFTGMTIHGELNFSITGFAIQGLSQCFECLKIVLQAMLLSSAGRKLDALTYVMLVMPICFMVLLALLGALHLIGPGQDILRTPHREDLAAWWPHLAANTLLAFTLNVVIALFVKQSSAIAFLLAGIVKDAMIVISAAVFLRETITPLQAVGFALQLGTITVYSLVKTFPDHFEQGVLLGLGAMLCGRGPQAAKKAAQEAREYGSVEGGERAS</sequence>
<evidence type="ECO:0000256" key="5">
    <source>
        <dbReference type="SAM" id="Phobius"/>
    </source>
</evidence>
<organism evidence="7 8">
    <name type="scientific">Prorocentrum cordatum</name>
    <dbReference type="NCBI Taxonomy" id="2364126"/>
    <lineage>
        <taxon>Eukaryota</taxon>
        <taxon>Sar</taxon>
        <taxon>Alveolata</taxon>
        <taxon>Dinophyceae</taxon>
        <taxon>Prorocentrales</taxon>
        <taxon>Prorocentraceae</taxon>
        <taxon>Prorocentrum</taxon>
    </lineage>
</organism>
<keyword evidence="4 5" id="KW-0472">Membrane</keyword>
<evidence type="ECO:0000256" key="1">
    <source>
        <dbReference type="ARBA" id="ARBA00004141"/>
    </source>
</evidence>
<keyword evidence="2 5" id="KW-0812">Transmembrane</keyword>
<name>A0ABN9PN74_9DINO</name>
<comment type="caution">
    <text evidence="7">The sequence shown here is derived from an EMBL/GenBank/DDBJ whole genome shotgun (WGS) entry which is preliminary data.</text>
</comment>
<keyword evidence="3 5" id="KW-1133">Transmembrane helix</keyword>
<reference evidence="7" key="1">
    <citation type="submission" date="2023-10" db="EMBL/GenBank/DDBJ databases">
        <authorList>
            <person name="Chen Y."/>
            <person name="Shah S."/>
            <person name="Dougan E. K."/>
            <person name="Thang M."/>
            <person name="Chan C."/>
        </authorList>
    </citation>
    <scope>NUCLEOTIDE SEQUENCE [LARGE SCALE GENOMIC DNA]</scope>
</reference>
<evidence type="ECO:0000313" key="7">
    <source>
        <dbReference type="EMBL" id="CAK0794219.1"/>
    </source>
</evidence>
<dbReference type="InterPro" id="IPR050186">
    <property type="entry name" value="TPT_transporter"/>
</dbReference>
<gene>
    <name evidence="7" type="ORF">PCOR1329_LOCUS4282</name>
</gene>
<feature type="transmembrane region" description="Helical" evidence="5">
    <location>
        <begin position="69"/>
        <end position="91"/>
    </location>
</feature>
<feature type="transmembrane region" description="Helical" evidence="5">
    <location>
        <begin position="34"/>
        <end position="57"/>
    </location>
</feature>
<feature type="transmembrane region" description="Helical" evidence="5">
    <location>
        <begin position="229"/>
        <end position="252"/>
    </location>
</feature>
<evidence type="ECO:0000313" key="8">
    <source>
        <dbReference type="Proteomes" id="UP001189429"/>
    </source>
</evidence>
<dbReference type="Proteomes" id="UP001189429">
    <property type="component" value="Unassembled WGS sequence"/>
</dbReference>
<feature type="domain" description="Sugar phosphate transporter" evidence="6">
    <location>
        <begin position="40"/>
        <end position="341"/>
    </location>
</feature>
<evidence type="ECO:0000256" key="2">
    <source>
        <dbReference type="ARBA" id="ARBA00022692"/>
    </source>
</evidence>
<dbReference type="EMBL" id="CAUYUJ010001113">
    <property type="protein sequence ID" value="CAK0794219.1"/>
    <property type="molecule type" value="Genomic_DNA"/>
</dbReference>
<evidence type="ECO:0000256" key="4">
    <source>
        <dbReference type="ARBA" id="ARBA00023136"/>
    </source>
</evidence>
<feature type="transmembrane region" description="Helical" evidence="5">
    <location>
        <begin position="272"/>
        <end position="291"/>
    </location>
</feature>